<sequence>MEQYLKLGQELGIERSKLNCLREEISRIEERRNKRRLIKLNAQIKLNEGLEKDIKSLRFSCDTLAAKVTKITKGKIPLGETNIELYARLGPSKNAESNNNNKNPSSGSSSPFVMR</sequence>
<feature type="region of interest" description="Disordered" evidence="1">
    <location>
        <begin position="91"/>
        <end position="115"/>
    </location>
</feature>
<gene>
    <name evidence="2" type="ORF">FKW44_025205</name>
</gene>
<evidence type="ECO:0000313" key="3">
    <source>
        <dbReference type="Proteomes" id="UP000595437"/>
    </source>
</evidence>
<evidence type="ECO:0000256" key="1">
    <source>
        <dbReference type="SAM" id="MobiDB-lite"/>
    </source>
</evidence>
<name>A0A7T8GKZ6_CALRO</name>
<accession>A0A7T8GKZ6</accession>
<dbReference type="Proteomes" id="UP000595437">
    <property type="component" value="Chromosome 21"/>
</dbReference>
<dbReference type="EMBL" id="CP045910">
    <property type="protein sequence ID" value="QQP31568.1"/>
    <property type="molecule type" value="Genomic_DNA"/>
</dbReference>
<organism evidence="2 3">
    <name type="scientific">Caligus rogercresseyi</name>
    <name type="common">Sea louse</name>
    <dbReference type="NCBI Taxonomy" id="217165"/>
    <lineage>
        <taxon>Eukaryota</taxon>
        <taxon>Metazoa</taxon>
        <taxon>Ecdysozoa</taxon>
        <taxon>Arthropoda</taxon>
        <taxon>Crustacea</taxon>
        <taxon>Multicrustacea</taxon>
        <taxon>Hexanauplia</taxon>
        <taxon>Copepoda</taxon>
        <taxon>Siphonostomatoida</taxon>
        <taxon>Caligidae</taxon>
        <taxon>Caligus</taxon>
    </lineage>
</organism>
<reference evidence="3" key="1">
    <citation type="submission" date="2021-01" db="EMBL/GenBank/DDBJ databases">
        <title>Caligus Genome Assembly.</title>
        <authorList>
            <person name="Gallardo-Escarate C."/>
        </authorList>
    </citation>
    <scope>NUCLEOTIDE SEQUENCE [LARGE SCALE GENOMIC DNA]</scope>
</reference>
<dbReference type="OrthoDB" id="6367910at2759"/>
<feature type="non-terminal residue" evidence="2">
    <location>
        <position position="115"/>
    </location>
</feature>
<protein>
    <submittedName>
        <fullName evidence="2">Uncharacterized protein</fullName>
    </submittedName>
</protein>
<keyword evidence="3" id="KW-1185">Reference proteome</keyword>
<dbReference type="AlphaFoldDB" id="A0A7T8GKZ6"/>
<proteinExistence type="predicted"/>
<evidence type="ECO:0000313" key="2">
    <source>
        <dbReference type="EMBL" id="QQP31568.1"/>
    </source>
</evidence>